<feature type="region of interest" description="Disordered" evidence="2">
    <location>
        <begin position="113"/>
        <end position="139"/>
    </location>
</feature>
<dbReference type="VEuPathDB" id="FungiDB:BO80DRAFT_406784"/>
<feature type="region of interest" description="Disordered" evidence="2">
    <location>
        <begin position="982"/>
        <end position="1040"/>
    </location>
</feature>
<feature type="region of interest" description="Disordered" evidence="2">
    <location>
        <begin position="897"/>
        <end position="928"/>
    </location>
</feature>
<feature type="coiled-coil region" evidence="1">
    <location>
        <begin position="626"/>
        <end position="805"/>
    </location>
</feature>
<accession>A0A395GZP4</accession>
<dbReference type="STRING" id="1448316.A0A395GZP4"/>
<feature type="compositionally biased region" description="Polar residues" evidence="2">
    <location>
        <begin position="897"/>
        <end position="915"/>
    </location>
</feature>
<evidence type="ECO:0000256" key="2">
    <source>
        <dbReference type="SAM" id="MobiDB-lite"/>
    </source>
</evidence>
<evidence type="ECO:0000313" key="4">
    <source>
        <dbReference type="EMBL" id="RAL01072.1"/>
    </source>
</evidence>
<dbReference type="GeneID" id="37222635"/>
<reference evidence="4 5" key="1">
    <citation type="submission" date="2018-02" db="EMBL/GenBank/DDBJ databases">
        <title>The genomes of Aspergillus section Nigri reveals drivers in fungal speciation.</title>
        <authorList>
            <consortium name="DOE Joint Genome Institute"/>
            <person name="Vesth T.C."/>
            <person name="Nybo J."/>
            <person name="Theobald S."/>
            <person name="Brandl J."/>
            <person name="Frisvad J.C."/>
            <person name="Nielsen K.F."/>
            <person name="Lyhne E.K."/>
            <person name="Kogle M.E."/>
            <person name="Kuo A."/>
            <person name="Riley R."/>
            <person name="Clum A."/>
            <person name="Nolan M."/>
            <person name="Lipzen A."/>
            <person name="Salamov A."/>
            <person name="Henrissat B."/>
            <person name="Wiebenga A."/>
            <person name="De vries R.P."/>
            <person name="Grigoriev I.V."/>
            <person name="Mortensen U.H."/>
            <person name="Andersen M.R."/>
            <person name="Baker S.E."/>
        </authorList>
    </citation>
    <scope>NUCLEOTIDE SEQUENCE [LARGE SCALE GENOMIC DNA]</scope>
    <source>
        <strain evidence="4 5">CBS 121593</strain>
    </source>
</reference>
<dbReference type="Proteomes" id="UP000249402">
    <property type="component" value="Unassembled WGS sequence"/>
</dbReference>
<evidence type="ECO:0000256" key="1">
    <source>
        <dbReference type="SAM" id="Coils"/>
    </source>
</evidence>
<feature type="compositionally biased region" description="Gly residues" evidence="2">
    <location>
        <begin position="1013"/>
        <end position="1029"/>
    </location>
</feature>
<evidence type="ECO:0008006" key="6">
    <source>
        <dbReference type="Google" id="ProtNLM"/>
    </source>
</evidence>
<feature type="region of interest" description="Disordered" evidence="2">
    <location>
        <begin position="339"/>
        <end position="368"/>
    </location>
</feature>
<dbReference type="EMBL" id="KZ824437">
    <property type="protein sequence ID" value="RAL01072.1"/>
    <property type="molecule type" value="Genomic_DNA"/>
</dbReference>
<keyword evidence="1" id="KW-0175">Coiled coil</keyword>
<keyword evidence="3" id="KW-0812">Transmembrane</keyword>
<dbReference type="AlphaFoldDB" id="A0A395GZP4"/>
<keyword evidence="5" id="KW-1185">Reference proteome</keyword>
<feature type="transmembrane region" description="Helical" evidence="3">
    <location>
        <begin position="159"/>
        <end position="180"/>
    </location>
</feature>
<dbReference type="RefSeq" id="XP_025575399.1">
    <property type="nucleotide sequence ID" value="XM_025717770.1"/>
</dbReference>
<evidence type="ECO:0000256" key="3">
    <source>
        <dbReference type="SAM" id="Phobius"/>
    </source>
</evidence>
<name>A0A395GZP4_9EURO</name>
<feature type="transmembrane region" description="Helical" evidence="3">
    <location>
        <begin position="212"/>
        <end position="233"/>
    </location>
</feature>
<keyword evidence="3" id="KW-1133">Transmembrane helix</keyword>
<dbReference type="OrthoDB" id="4158994at2759"/>
<protein>
    <recommendedName>
        <fullName evidence="6">Ubiquitination network signaling protein acrB</fullName>
    </recommendedName>
</protein>
<sequence>MPRSSATARKSHSNRHENGLVGPGKKVNKQKSNGNLNGNSNGASTPNTGTSTQVDWPASRSSSDSALASSTTTANKVNGTAETSKADGNGRGLLNGYAKGNADMSYGQTNGAVAQNGGLAGQASRRTEKPATGSKRSSSINPLQLASTILKSCPMYDTIAILIFLLQLPPMVLTLVQFLFASLTFMPPSGASSGSLTSNFDIFQGPAGTPSLGTMIAMDGFCLLFWGLFMWTWAQNFALDLAHVQVAITLGGGGSGKNGGVNALCVGIVLVLHLIRSKGIQDFVIGHLLSAKIVSPDLLSQYSHLMPPEFRRTEPQSSPSWIRSLLAVHILAQAGTAMARRSMAKNRSPAPPRNGKRADTEASAGSQTQIDSAFESGASVSSYIGADGQIVTPATHKDGRDRLISAKKRRRQANQVRNRQPFWAALASTKVTVMREYEHSRVLNKTGRGLTMTEEDLQGISLDDGLVWITEVDSSTIKFAAGDFASLDDPAVSGVCEAGRLGNEESEPFYVCVNGALWATATITKVQDAPKGSNTVHWRGEVSGLAPNCAYTCSFMRSDTDEEICVMSVKTPAATDAEQGKGLPRLAFSLSKTVVSFWPPTVSSIPTPPQPSYRPSSPTTTLKNSIVNAEVKLNEKRARLRKAKNDHKLIISKIKKELDNYNHRLQSGTDENRQKQRSLQLERNIKQTEEATAALESQLDNLENIPEEELEEWTSQKAKFDHELEQLNLAKEELVAARSAVAREVSSLESELNSTIQRKERLQGRRTRVNEQYERIVSANAQGLNERERRAAEQFAREQDQAKLEANFNEQFASISQSVQEYQLRTNQLWQQAAAIEQAIQQQQQMLLDSAPLTPEGNLPGTNPLTEAPGISLGSLTTTAPSTRSLLGLSFPALKSSPLQHASSPVGATSSRPTSPIQPPSYLQHFPTSPLGNTGTYFDTDFTYRDRSFSNRSARSSLYGADFLDSNRRGPFQLDLSDTVAEKRMDSGSEGVTPNPIMRPISTPFQRADSRGSGSGSGSGSSGASGSGSGSPSSAGGKGN</sequence>
<proteinExistence type="predicted"/>
<feature type="compositionally biased region" description="Polar residues" evidence="2">
    <location>
        <begin position="45"/>
        <end position="54"/>
    </location>
</feature>
<gene>
    <name evidence="4" type="ORF">BO80DRAFT_406784</name>
</gene>
<organism evidence="4 5">
    <name type="scientific">Aspergillus ibericus CBS 121593</name>
    <dbReference type="NCBI Taxonomy" id="1448316"/>
    <lineage>
        <taxon>Eukaryota</taxon>
        <taxon>Fungi</taxon>
        <taxon>Dikarya</taxon>
        <taxon>Ascomycota</taxon>
        <taxon>Pezizomycotina</taxon>
        <taxon>Eurotiomycetes</taxon>
        <taxon>Eurotiomycetidae</taxon>
        <taxon>Eurotiales</taxon>
        <taxon>Aspergillaceae</taxon>
        <taxon>Aspergillus</taxon>
        <taxon>Aspergillus subgen. Circumdati</taxon>
    </lineage>
</organism>
<feature type="compositionally biased region" description="Low complexity" evidence="2">
    <location>
        <begin position="58"/>
        <end position="74"/>
    </location>
</feature>
<keyword evidence="3" id="KW-0472">Membrane</keyword>
<evidence type="ECO:0000313" key="5">
    <source>
        <dbReference type="Proteomes" id="UP000249402"/>
    </source>
</evidence>
<feature type="region of interest" description="Disordered" evidence="2">
    <location>
        <begin position="1"/>
        <end position="91"/>
    </location>
</feature>
<feature type="compositionally biased region" description="Low complexity" evidence="2">
    <location>
        <begin position="32"/>
        <end position="44"/>
    </location>
</feature>
<feature type="compositionally biased region" description="Low complexity" evidence="2">
    <location>
        <begin position="1030"/>
        <end position="1040"/>
    </location>
</feature>